<dbReference type="AlphaFoldDB" id="A0A7W5ZG51"/>
<dbReference type="PANTHER" id="PTHR30547:SF0">
    <property type="entry name" value="BLR8175 PROTEIN"/>
    <property type="match status" value="1"/>
</dbReference>
<keyword evidence="2" id="KW-0378">Hydrolase</keyword>
<keyword evidence="2" id="KW-0540">Nuclease</keyword>
<proteinExistence type="predicted"/>
<gene>
    <name evidence="2" type="ORF">FHS57_000165</name>
</gene>
<evidence type="ECO:0000313" key="2">
    <source>
        <dbReference type="EMBL" id="MBB3836183.1"/>
    </source>
</evidence>
<dbReference type="InterPro" id="IPR053148">
    <property type="entry name" value="PD-DEXK-like_domain"/>
</dbReference>
<dbReference type="InterPro" id="IPR041527">
    <property type="entry name" value="YhcG_N"/>
</dbReference>
<accession>A0A7W5ZG51</accession>
<dbReference type="RefSeq" id="WP_183970965.1">
    <property type="nucleotide sequence ID" value="NZ_JACIBY010000001.1"/>
</dbReference>
<dbReference type="GO" id="GO:0004519">
    <property type="term" value="F:endonuclease activity"/>
    <property type="evidence" value="ECO:0007669"/>
    <property type="project" value="UniProtKB-KW"/>
</dbReference>
<feature type="domain" description="YhcG N-terminal" evidence="1">
    <location>
        <begin position="16"/>
        <end position="150"/>
    </location>
</feature>
<keyword evidence="3" id="KW-1185">Reference proteome</keyword>
<dbReference type="Pfam" id="PF17761">
    <property type="entry name" value="DUF1016_N"/>
    <property type="match status" value="1"/>
</dbReference>
<sequence length="208" mass="24372">MSKEIEIVKYQSLLGEIKSAIQQARLRASLAVNTEMILLYWQTGRMIAERQQQEGWSAKVIPRLTADLKQAFPDLKGFSERNLGYMLRFALEYPEIPILQQAVAKIPWGHHILLMEKVKDKIVRHWYMQQTIEKSWSRDWLLNAIKMDSYAYAQKQIKSHNFNKTLPEIDADYANEVFKDAYNLGFLGITEKVKEAELEKRLVEKIKL</sequence>
<organism evidence="2 3">
    <name type="scientific">Runella defluvii</name>
    <dbReference type="NCBI Taxonomy" id="370973"/>
    <lineage>
        <taxon>Bacteria</taxon>
        <taxon>Pseudomonadati</taxon>
        <taxon>Bacteroidota</taxon>
        <taxon>Cytophagia</taxon>
        <taxon>Cytophagales</taxon>
        <taxon>Spirosomataceae</taxon>
        <taxon>Runella</taxon>
    </lineage>
</organism>
<dbReference type="Proteomes" id="UP000541352">
    <property type="component" value="Unassembled WGS sequence"/>
</dbReference>
<name>A0A7W5ZG51_9BACT</name>
<evidence type="ECO:0000313" key="3">
    <source>
        <dbReference type="Proteomes" id="UP000541352"/>
    </source>
</evidence>
<protein>
    <submittedName>
        <fullName evidence="2">Putative nuclease of restriction endonuclease-like (RecB) superfamily</fullName>
    </submittedName>
</protein>
<reference evidence="2 3" key="1">
    <citation type="submission" date="2020-08" db="EMBL/GenBank/DDBJ databases">
        <title>Genomic Encyclopedia of Type Strains, Phase IV (KMG-IV): sequencing the most valuable type-strain genomes for metagenomic binning, comparative biology and taxonomic classification.</title>
        <authorList>
            <person name="Goeker M."/>
        </authorList>
    </citation>
    <scope>NUCLEOTIDE SEQUENCE [LARGE SCALE GENOMIC DNA]</scope>
    <source>
        <strain evidence="2 3">DSM 17976</strain>
    </source>
</reference>
<evidence type="ECO:0000259" key="1">
    <source>
        <dbReference type="Pfam" id="PF17761"/>
    </source>
</evidence>
<comment type="caution">
    <text evidence="2">The sequence shown here is derived from an EMBL/GenBank/DDBJ whole genome shotgun (WGS) entry which is preliminary data.</text>
</comment>
<keyword evidence="2" id="KW-0255">Endonuclease</keyword>
<dbReference type="EMBL" id="JACIBY010000001">
    <property type="protein sequence ID" value="MBB3836183.1"/>
    <property type="molecule type" value="Genomic_DNA"/>
</dbReference>
<dbReference type="PANTHER" id="PTHR30547">
    <property type="entry name" value="UNCHARACTERIZED PROTEIN YHCG-RELATED"/>
    <property type="match status" value="1"/>
</dbReference>